<name>A0A1I7RTB4_BURXY</name>
<sequence>MHNKNKNVCIIEFQPQMSAIGTPTTKKKDKEDEKEKKFLGYLSFKLDYDFDKNAVSKTRQKQAFKIYSSDVRII</sequence>
<evidence type="ECO:0000313" key="2">
    <source>
        <dbReference type="WBParaSite" id="BXY_0396800.1"/>
    </source>
</evidence>
<accession>A0A1I7RTB4</accession>
<dbReference type="Proteomes" id="UP000095284">
    <property type="component" value="Unplaced"/>
</dbReference>
<dbReference type="AlphaFoldDB" id="A0A1I7RTB4"/>
<organism evidence="1 2">
    <name type="scientific">Bursaphelenchus xylophilus</name>
    <name type="common">Pinewood nematode worm</name>
    <name type="synonym">Aphelenchoides xylophilus</name>
    <dbReference type="NCBI Taxonomy" id="6326"/>
    <lineage>
        <taxon>Eukaryota</taxon>
        <taxon>Metazoa</taxon>
        <taxon>Ecdysozoa</taxon>
        <taxon>Nematoda</taxon>
        <taxon>Chromadorea</taxon>
        <taxon>Rhabditida</taxon>
        <taxon>Tylenchina</taxon>
        <taxon>Tylenchomorpha</taxon>
        <taxon>Aphelenchoidea</taxon>
        <taxon>Aphelenchoididae</taxon>
        <taxon>Bursaphelenchus</taxon>
    </lineage>
</organism>
<evidence type="ECO:0000313" key="1">
    <source>
        <dbReference type="Proteomes" id="UP000095284"/>
    </source>
</evidence>
<protein>
    <submittedName>
        <fullName evidence="2">Outer membrane beta-barrel protein</fullName>
    </submittedName>
</protein>
<proteinExistence type="predicted"/>
<reference evidence="2" key="1">
    <citation type="submission" date="2016-11" db="UniProtKB">
        <authorList>
            <consortium name="WormBaseParasite"/>
        </authorList>
    </citation>
    <scope>IDENTIFICATION</scope>
</reference>
<dbReference type="WBParaSite" id="BXY_0396800.1">
    <property type="protein sequence ID" value="BXY_0396800.1"/>
    <property type="gene ID" value="BXY_0396800"/>
</dbReference>